<dbReference type="SUPFAM" id="SSF52200">
    <property type="entry name" value="Toll/Interleukin receptor TIR domain"/>
    <property type="match status" value="1"/>
</dbReference>
<reference evidence="5" key="1">
    <citation type="submission" date="2020-06" db="EMBL/GenBank/DDBJ databases">
        <title>WGS assembly of Ceratodon purpureus strain R40.</title>
        <authorList>
            <person name="Carey S.B."/>
            <person name="Jenkins J."/>
            <person name="Shu S."/>
            <person name="Lovell J.T."/>
            <person name="Sreedasyam A."/>
            <person name="Maumus F."/>
            <person name="Tiley G.P."/>
            <person name="Fernandez-Pozo N."/>
            <person name="Barry K."/>
            <person name="Chen C."/>
            <person name="Wang M."/>
            <person name="Lipzen A."/>
            <person name="Daum C."/>
            <person name="Saski C.A."/>
            <person name="Payton A.C."/>
            <person name="Mcbreen J.C."/>
            <person name="Conrad R.E."/>
            <person name="Kollar L.M."/>
            <person name="Olsson S."/>
            <person name="Huttunen S."/>
            <person name="Landis J.B."/>
            <person name="Wickett N.J."/>
            <person name="Johnson M.G."/>
            <person name="Rensing S.A."/>
            <person name="Grimwood J."/>
            <person name="Schmutz J."/>
            <person name="Mcdaniel S.F."/>
        </authorList>
    </citation>
    <scope>NUCLEOTIDE SEQUENCE</scope>
    <source>
        <strain evidence="5">R40</strain>
    </source>
</reference>
<proteinExistence type="predicted"/>
<organism evidence="5 6">
    <name type="scientific">Ceratodon purpureus</name>
    <name type="common">Fire moss</name>
    <name type="synonym">Dicranum purpureum</name>
    <dbReference type="NCBI Taxonomy" id="3225"/>
    <lineage>
        <taxon>Eukaryota</taxon>
        <taxon>Viridiplantae</taxon>
        <taxon>Streptophyta</taxon>
        <taxon>Embryophyta</taxon>
        <taxon>Bryophyta</taxon>
        <taxon>Bryophytina</taxon>
        <taxon>Bryopsida</taxon>
        <taxon>Dicranidae</taxon>
        <taxon>Pseudoditrichales</taxon>
        <taxon>Ditrichaceae</taxon>
        <taxon>Ceratodon</taxon>
    </lineage>
</organism>
<keyword evidence="3" id="KW-0611">Plant defense</keyword>
<keyword evidence="6" id="KW-1185">Reference proteome</keyword>
<gene>
    <name evidence="5" type="ORF">KC19_2G130000</name>
</gene>
<dbReference type="InterPro" id="IPR035897">
    <property type="entry name" value="Toll_tir_struct_dom_sf"/>
</dbReference>
<dbReference type="SUPFAM" id="SSF52058">
    <property type="entry name" value="L domain-like"/>
    <property type="match status" value="2"/>
</dbReference>
<comment type="caution">
    <text evidence="5">The sequence shown here is derived from an EMBL/GenBank/DDBJ whole genome shotgun (WGS) entry which is preliminary data.</text>
</comment>
<dbReference type="InterPro" id="IPR002182">
    <property type="entry name" value="NB-ARC"/>
</dbReference>
<keyword evidence="1" id="KW-0433">Leucine-rich repeat</keyword>
<dbReference type="Pfam" id="PF00931">
    <property type="entry name" value="NB-ARC"/>
    <property type="match status" value="1"/>
</dbReference>
<dbReference type="Pfam" id="PF23598">
    <property type="entry name" value="LRR_14"/>
    <property type="match status" value="4"/>
</dbReference>
<evidence type="ECO:0000259" key="4">
    <source>
        <dbReference type="PROSITE" id="PS50104"/>
    </source>
</evidence>
<evidence type="ECO:0000313" key="6">
    <source>
        <dbReference type="Proteomes" id="UP000822688"/>
    </source>
</evidence>
<name>A0A8T0IUX7_CERPU</name>
<accession>A0A8T0IUX7</accession>
<dbReference type="Gene3D" id="3.40.50.10140">
    <property type="entry name" value="Toll/interleukin-1 receptor homology (TIR) domain"/>
    <property type="match status" value="1"/>
</dbReference>
<dbReference type="InterPro" id="IPR036390">
    <property type="entry name" value="WH_DNA-bd_sf"/>
</dbReference>
<dbReference type="Gene3D" id="3.40.50.300">
    <property type="entry name" value="P-loop containing nucleotide triphosphate hydrolases"/>
    <property type="match status" value="1"/>
</dbReference>
<dbReference type="PROSITE" id="PS50104">
    <property type="entry name" value="TIR"/>
    <property type="match status" value="1"/>
</dbReference>
<dbReference type="GO" id="GO:0006952">
    <property type="term" value="P:defense response"/>
    <property type="evidence" value="ECO:0007669"/>
    <property type="project" value="UniProtKB-KW"/>
</dbReference>
<dbReference type="Pfam" id="PF01582">
    <property type="entry name" value="TIR"/>
    <property type="match status" value="1"/>
</dbReference>
<dbReference type="GO" id="GO:0043531">
    <property type="term" value="F:ADP binding"/>
    <property type="evidence" value="ECO:0007669"/>
    <property type="project" value="InterPro"/>
</dbReference>
<keyword evidence="2" id="KW-0677">Repeat</keyword>
<dbReference type="InterPro" id="IPR044974">
    <property type="entry name" value="Disease_R_plants"/>
</dbReference>
<dbReference type="EMBL" id="CM026422">
    <property type="protein sequence ID" value="KAG0586947.1"/>
    <property type="molecule type" value="Genomic_DNA"/>
</dbReference>
<dbReference type="Pfam" id="PF23282">
    <property type="entry name" value="WHD_ROQ1"/>
    <property type="match status" value="1"/>
</dbReference>
<dbReference type="SUPFAM" id="SSF46785">
    <property type="entry name" value="Winged helix' DNA-binding domain"/>
    <property type="match status" value="1"/>
</dbReference>
<dbReference type="SUPFAM" id="SSF52047">
    <property type="entry name" value="RNI-like"/>
    <property type="match status" value="1"/>
</dbReference>
<evidence type="ECO:0000256" key="3">
    <source>
        <dbReference type="ARBA" id="ARBA00022821"/>
    </source>
</evidence>
<dbReference type="Gene3D" id="1.10.8.430">
    <property type="entry name" value="Helical domain of apoptotic protease-activating factors"/>
    <property type="match status" value="1"/>
</dbReference>
<dbReference type="AlphaFoldDB" id="A0A8T0IUX7"/>
<dbReference type="SMART" id="SM00369">
    <property type="entry name" value="LRR_TYP"/>
    <property type="match status" value="10"/>
</dbReference>
<protein>
    <recommendedName>
        <fullName evidence="4">TIR domain-containing protein</fullName>
    </recommendedName>
</protein>
<dbReference type="InterPro" id="IPR032675">
    <property type="entry name" value="LRR_dom_sf"/>
</dbReference>
<dbReference type="GO" id="GO:0007165">
    <property type="term" value="P:signal transduction"/>
    <property type="evidence" value="ECO:0007669"/>
    <property type="project" value="InterPro"/>
</dbReference>
<feature type="domain" description="TIR" evidence="4">
    <location>
        <begin position="19"/>
        <end position="180"/>
    </location>
</feature>
<dbReference type="SMART" id="SM00255">
    <property type="entry name" value="TIR"/>
    <property type="match status" value="1"/>
</dbReference>
<dbReference type="InterPro" id="IPR003591">
    <property type="entry name" value="Leu-rich_rpt_typical-subtyp"/>
</dbReference>
<dbReference type="PRINTS" id="PR00364">
    <property type="entry name" value="DISEASERSIST"/>
</dbReference>
<dbReference type="InterPro" id="IPR027417">
    <property type="entry name" value="P-loop_NTPase"/>
</dbReference>
<evidence type="ECO:0000313" key="5">
    <source>
        <dbReference type="EMBL" id="KAG0586947.1"/>
    </source>
</evidence>
<dbReference type="InterPro" id="IPR000157">
    <property type="entry name" value="TIR_dom"/>
</dbReference>
<dbReference type="InterPro" id="IPR058192">
    <property type="entry name" value="WHD_ROQ1-like"/>
</dbReference>
<dbReference type="PANTHER" id="PTHR11017:SF385">
    <property type="entry name" value="DISEASE RESISTANCE PROTEIN (TIR-NBS-LRR CLASS)-RELATED"/>
    <property type="match status" value="1"/>
</dbReference>
<dbReference type="GO" id="GO:0051707">
    <property type="term" value="P:response to other organism"/>
    <property type="evidence" value="ECO:0007669"/>
    <property type="project" value="UniProtKB-ARBA"/>
</dbReference>
<sequence length="1213" mass="136263">MESDVRPFKRSRMTEDEFENYDVFISHRGPDTKTGFVGFLYEGLEAAGLRPFLDCESIDKGQDSWTCIEHAIKTTPIALVIFSESFAQSEWCLKELHLLLETPGVKILPIFYKVQPCEVRFLEKGLLAAGFDKLTKRHDVSLIDQWREDLRRASKLNGWEHKGAEQRLERDLVKEVVGKIFEYANKALPLDVGEHVIGVNHVAQTLIQELDKNERVLMLGLWGMGGIGKSTLARELYNCLRKRFAASCYIEDVIDKVIQGGVVKIQSRILKDLSKNELIEIEDKSKGKVILEERLCNKKILLVLDDIRDNDEMEYWISRKMLSTGSMCIVTSRNRRVFEKSCSLDMTYEVYIHNVQRLSNMDSKLVFVSHAFGGASRMKQGFEELVENISKACVGVPLMLKVFGKLLKDEENVDIWKDVLEKLKEGTTMDEEKIFKCLRISYDALQPHPQEMFLDIACTLLGQSKDLAIRIWRSHGWSALLGVRSLIEKALVIIDENGCLSMHDHLRDMGREIVRKERIREGFIRRLWMPESLELLKDGEKFPESLQTLIIGDNLPDNSHHGNTSSCFDLDFSHMKNLRILMCGFTINVMLSLPKNLSWFDWIAPKLGRDGEVTIFPKVPQTNKLVILKLEIFDIETLTESIQNASYLEVLNLSWTTCTRQLPDLIKGLKNLKILQLYNLGIECLPESFGSLSSLESLDMSGCGELNKLPTSFRSLGNLRTLNLPNSGIEYLPESIGGLSSLESLDMSWCGKLIKLPDSFGGLGNLKTLKLLNSRIEHLPESFGSLSSLESLDMSGCGELIKLLESFGALQKLKILELFGSGLEYLPESFGRLSLLESLDMSWCGKLIKLPDSFGGLGNLKTLKLLNSRIEHLPESFGSLSSLEILDLSGCEKVIKLPDSFGNLRNLKILRLFDSGMGHLPEFFGNPSLLESLDMSRCWRFTKLPESFGGFGNLRTLKLSDSGIEHLPESFGRLSSLESLDISRCSKLIKLPDSFGNLSSLESLDISGCREFIMLPESFGNLSSLESLDISGCGEFIMLPESFGGLENLRTLKLSDSGIEHLPESFGRLSSLESLDISRCSKLIKLPDSFGNLSSLESLDISGCREFIMLPESFGNLSSLESLDISGCGEFIMLPESFGGLENLRTLKLSDSGIEHLPESFGRLSLLESLDLAKCWKLIKLPNSFGSLQNLRSLELFDSGLEYLPESFGRLSS</sequence>
<evidence type="ECO:0000256" key="2">
    <source>
        <dbReference type="ARBA" id="ARBA00022737"/>
    </source>
</evidence>
<dbReference type="SUPFAM" id="SSF52540">
    <property type="entry name" value="P-loop containing nucleoside triphosphate hydrolases"/>
    <property type="match status" value="1"/>
</dbReference>
<dbReference type="InterPro" id="IPR055414">
    <property type="entry name" value="LRR_R13L4/SHOC2-like"/>
</dbReference>
<dbReference type="Gene3D" id="3.80.10.10">
    <property type="entry name" value="Ribonuclease Inhibitor"/>
    <property type="match status" value="4"/>
</dbReference>
<evidence type="ECO:0000256" key="1">
    <source>
        <dbReference type="ARBA" id="ARBA00022614"/>
    </source>
</evidence>
<dbReference type="Proteomes" id="UP000822688">
    <property type="component" value="Chromosome 2"/>
</dbReference>
<dbReference type="InterPro" id="IPR042197">
    <property type="entry name" value="Apaf_helical"/>
</dbReference>
<dbReference type="PANTHER" id="PTHR11017">
    <property type="entry name" value="LEUCINE-RICH REPEAT-CONTAINING PROTEIN"/>
    <property type="match status" value="1"/>
</dbReference>